<dbReference type="InterPro" id="IPR050553">
    <property type="entry name" value="Thioredoxin_ResA/DsbE_sf"/>
</dbReference>
<sequence length="237" mass="24364">MADGKKLIPTARLLVTAAIAGAFAGAVVVYASVTLSGNKAPASAPQQVTVAPAAPENTADNAVCAAKTDKAKVVGAAAKGEVAAMLPADPPQSLKGLAFKSPDGKPMTLADHAGKTLLINLWATWCAPCRAEMPALNALQKEKGSDKFEVVAVNVDTGDDEKPKKFLSEIGVDTLALYRDNTLDLFNDLKKRGLALGLPVTLLVDGEGCLLANMNGPAEWSSPDAAKLIEAAMGASD</sequence>
<dbReference type="Gene3D" id="3.40.30.10">
    <property type="entry name" value="Glutaredoxin"/>
    <property type="match status" value="1"/>
</dbReference>
<proteinExistence type="predicted"/>
<evidence type="ECO:0000259" key="4">
    <source>
        <dbReference type="PROSITE" id="PS51352"/>
    </source>
</evidence>
<comment type="caution">
    <text evidence="5">The sequence shown here is derived from an EMBL/GenBank/DDBJ whole genome shotgun (WGS) entry which is preliminary data.</text>
</comment>
<dbReference type="PANTHER" id="PTHR42852:SF17">
    <property type="entry name" value="THIOREDOXIN-LIKE PROTEIN HI_1115"/>
    <property type="match status" value="1"/>
</dbReference>
<reference evidence="5 6" key="1">
    <citation type="submission" date="2020-02" db="EMBL/GenBank/DDBJ databases">
        <title>Genome sequence of the type strain CGMCC 1.15528 of Mesorhizobium zhangyense.</title>
        <authorList>
            <person name="Gao J."/>
            <person name="Sun J."/>
        </authorList>
    </citation>
    <scope>NUCLEOTIDE SEQUENCE [LARGE SCALE GENOMIC DNA]</scope>
    <source>
        <strain evidence="5 6">CGMCC 1.15528</strain>
    </source>
</reference>
<evidence type="ECO:0000313" key="5">
    <source>
        <dbReference type="EMBL" id="NGN42485.1"/>
    </source>
</evidence>
<feature type="domain" description="Thioredoxin" evidence="4">
    <location>
        <begin position="88"/>
        <end position="234"/>
    </location>
</feature>
<evidence type="ECO:0000313" key="6">
    <source>
        <dbReference type="Proteomes" id="UP000481252"/>
    </source>
</evidence>
<dbReference type="InterPro" id="IPR013740">
    <property type="entry name" value="Redoxin"/>
</dbReference>
<dbReference type="PROSITE" id="PS00194">
    <property type="entry name" value="THIOREDOXIN_1"/>
    <property type="match status" value="1"/>
</dbReference>
<dbReference type="NCBIfam" id="NF047696">
    <property type="entry name" value="ThlDiSintTplARhiz"/>
    <property type="match status" value="1"/>
</dbReference>
<evidence type="ECO:0000256" key="3">
    <source>
        <dbReference type="ARBA" id="ARBA00023284"/>
    </source>
</evidence>
<keyword evidence="3" id="KW-0676">Redox-active center</keyword>
<dbReference type="SUPFAM" id="SSF52833">
    <property type="entry name" value="Thioredoxin-like"/>
    <property type="match status" value="1"/>
</dbReference>
<keyword evidence="2" id="KW-0201">Cytochrome c-type biogenesis</keyword>
<evidence type="ECO:0000256" key="1">
    <source>
        <dbReference type="ARBA" id="ARBA00004196"/>
    </source>
</evidence>
<dbReference type="Proteomes" id="UP000481252">
    <property type="component" value="Unassembled WGS sequence"/>
</dbReference>
<dbReference type="EMBL" id="JAAKZG010000005">
    <property type="protein sequence ID" value="NGN42485.1"/>
    <property type="molecule type" value="Genomic_DNA"/>
</dbReference>
<dbReference type="PANTHER" id="PTHR42852">
    <property type="entry name" value="THIOL:DISULFIDE INTERCHANGE PROTEIN DSBE"/>
    <property type="match status" value="1"/>
</dbReference>
<keyword evidence="6" id="KW-1185">Reference proteome</keyword>
<organism evidence="5 6">
    <name type="scientific">Mesorhizobium zhangyense</name>
    <dbReference type="NCBI Taxonomy" id="1776730"/>
    <lineage>
        <taxon>Bacteria</taxon>
        <taxon>Pseudomonadati</taxon>
        <taxon>Pseudomonadota</taxon>
        <taxon>Alphaproteobacteria</taxon>
        <taxon>Hyphomicrobiales</taxon>
        <taxon>Phyllobacteriaceae</taxon>
        <taxon>Mesorhizobium</taxon>
    </lineage>
</organism>
<dbReference type="AlphaFoldDB" id="A0A7C9V732"/>
<dbReference type="GO" id="GO:0030313">
    <property type="term" value="C:cell envelope"/>
    <property type="evidence" value="ECO:0007669"/>
    <property type="project" value="UniProtKB-SubCell"/>
</dbReference>
<accession>A0A7C9V732</accession>
<name>A0A7C9V732_9HYPH</name>
<dbReference type="InterPro" id="IPR013766">
    <property type="entry name" value="Thioredoxin_domain"/>
</dbReference>
<protein>
    <submittedName>
        <fullName evidence="5">Redoxin family protein</fullName>
    </submittedName>
</protein>
<gene>
    <name evidence="5" type="ORF">G6N74_15560</name>
</gene>
<evidence type="ECO:0000256" key="2">
    <source>
        <dbReference type="ARBA" id="ARBA00022748"/>
    </source>
</evidence>
<comment type="subcellular location">
    <subcellularLocation>
        <location evidence="1">Cell envelope</location>
    </subcellularLocation>
</comment>
<dbReference type="PROSITE" id="PS51352">
    <property type="entry name" value="THIOREDOXIN_2"/>
    <property type="match status" value="1"/>
</dbReference>
<dbReference type="InterPro" id="IPR017937">
    <property type="entry name" value="Thioredoxin_CS"/>
</dbReference>
<dbReference type="CDD" id="cd02966">
    <property type="entry name" value="TlpA_like_family"/>
    <property type="match status" value="1"/>
</dbReference>
<dbReference type="GO" id="GO:0017004">
    <property type="term" value="P:cytochrome complex assembly"/>
    <property type="evidence" value="ECO:0007669"/>
    <property type="project" value="UniProtKB-KW"/>
</dbReference>
<dbReference type="RefSeq" id="WP_165118837.1">
    <property type="nucleotide sequence ID" value="NZ_JAAKZG010000005.1"/>
</dbReference>
<dbReference type="Pfam" id="PF08534">
    <property type="entry name" value="Redoxin"/>
    <property type="match status" value="1"/>
</dbReference>
<dbReference type="GO" id="GO:0015036">
    <property type="term" value="F:disulfide oxidoreductase activity"/>
    <property type="evidence" value="ECO:0007669"/>
    <property type="project" value="UniProtKB-ARBA"/>
</dbReference>
<dbReference type="InterPro" id="IPR036249">
    <property type="entry name" value="Thioredoxin-like_sf"/>
</dbReference>